<proteinExistence type="predicted"/>
<evidence type="ECO:0000313" key="1">
    <source>
        <dbReference type="EMBL" id="VFS75162.1"/>
    </source>
</evidence>
<dbReference type="AlphaFoldDB" id="A0A485BTN8"/>
<accession>A0A485BTN8</accession>
<sequence length="217" mass="24437">MIIFLSEDNFFNWDFNAHIATSNHDAVRRFEDFVEVVQAFLVFDLGDDLDVFAAVGFQVLTDLNHVRTFTDKGRSNEVNALLATEDQILFVFLSQSWQRNRNAWQVNAFVFAQVTVVQHFTDNFVTFDSGNFHADQTIVNQNGVAYGQVSGEAFIGDSNDFVVAYDRFVGRESEGLASFQGNVVTAFQLDGTDFWTFGIQQDSCFLTGFGSSRYAGF</sequence>
<protein>
    <submittedName>
        <fullName evidence="1">Uncharacterized protein</fullName>
    </submittedName>
</protein>
<reference evidence="1 2" key="1">
    <citation type="submission" date="2019-03" db="EMBL/GenBank/DDBJ databases">
        <authorList>
            <consortium name="Pathogen Informatics"/>
        </authorList>
    </citation>
    <scope>NUCLEOTIDE SEQUENCE [LARGE SCALE GENOMIC DNA]</scope>
    <source>
        <strain evidence="1 2">NCTC12993</strain>
    </source>
</reference>
<dbReference type="EMBL" id="CAADJD010000022">
    <property type="protein sequence ID" value="VFS75162.1"/>
    <property type="molecule type" value="Genomic_DNA"/>
</dbReference>
<organism evidence="1 2">
    <name type="scientific">Kluyvera cryocrescens</name>
    <name type="common">Kluyvera citrophila</name>
    <dbReference type="NCBI Taxonomy" id="580"/>
    <lineage>
        <taxon>Bacteria</taxon>
        <taxon>Pseudomonadati</taxon>
        <taxon>Pseudomonadota</taxon>
        <taxon>Gammaproteobacteria</taxon>
        <taxon>Enterobacterales</taxon>
        <taxon>Enterobacteriaceae</taxon>
        <taxon>Kluyvera</taxon>
    </lineage>
</organism>
<dbReference type="Proteomes" id="UP000401081">
    <property type="component" value="Unassembled WGS sequence"/>
</dbReference>
<name>A0A485BTN8_KLUCR</name>
<gene>
    <name evidence="1" type="ORF">NCTC12993_05254</name>
</gene>
<evidence type="ECO:0000313" key="2">
    <source>
        <dbReference type="Proteomes" id="UP000401081"/>
    </source>
</evidence>
<keyword evidence="2" id="KW-1185">Reference proteome</keyword>